<dbReference type="GO" id="GO:0003677">
    <property type="term" value="F:DNA binding"/>
    <property type="evidence" value="ECO:0007669"/>
    <property type="project" value="UniProtKB-KW"/>
</dbReference>
<dbReference type="InterPro" id="IPR039420">
    <property type="entry name" value="WalR-like"/>
</dbReference>
<proteinExistence type="predicted"/>
<evidence type="ECO:0000256" key="4">
    <source>
        <dbReference type="ARBA" id="ARBA00023125"/>
    </source>
</evidence>
<evidence type="ECO:0000313" key="11">
    <source>
        <dbReference type="Proteomes" id="UP000665020"/>
    </source>
</evidence>
<sequence length="212" mass="23781">MINTIIVDDQPIVRDGIKMILSLDDKINILGEAENGKQALEMIPKKIPDVVLMDIRMPVMNGVEATKLIKEKYPDIKIIILTTFNEDEFIFNGLKNGADGYILKDSDSDVLIDAIKTAYKGNILLNPDVTKKILNSLNNENKSLKDDKKLKSLTDREMDVAKLVAAGKSNKSISKKLFLTEGTVKNYVTKIMAKLELNNRTELALYINQINQ</sequence>
<dbReference type="EMBL" id="CP046640">
    <property type="protein sequence ID" value="QTL99120.1"/>
    <property type="molecule type" value="Genomic_DNA"/>
</dbReference>
<evidence type="ECO:0000256" key="3">
    <source>
        <dbReference type="ARBA" id="ARBA00023015"/>
    </source>
</evidence>
<protein>
    <recommendedName>
        <fullName evidence="1">Stage 0 sporulation protein A homolog</fullName>
    </recommendedName>
</protein>
<dbReference type="CDD" id="cd17535">
    <property type="entry name" value="REC_NarL-like"/>
    <property type="match status" value="1"/>
</dbReference>
<organism evidence="10 11">
    <name type="scientific">Iocasia fonsfrigidae</name>
    <dbReference type="NCBI Taxonomy" id="2682810"/>
    <lineage>
        <taxon>Bacteria</taxon>
        <taxon>Bacillati</taxon>
        <taxon>Bacillota</taxon>
        <taxon>Clostridia</taxon>
        <taxon>Halanaerobiales</taxon>
        <taxon>Halanaerobiaceae</taxon>
        <taxon>Iocasia</taxon>
    </lineage>
</organism>
<dbReference type="InterPro" id="IPR016032">
    <property type="entry name" value="Sig_transdc_resp-reg_C-effctor"/>
</dbReference>
<evidence type="ECO:0000259" key="9">
    <source>
        <dbReference type="PROSITE" id="PS50110"/>
    </source>
</evidence>
<keyword evidence="5" id="KW-0804">Transcription</keyword>
<dbReference type="InterPro" id="IPR011006">
    <property type="entry name" value="CheY-like_superfamily"/>
</dbReference>
<evidence type="ECO:0000256" key="2">
    <source>
        <dbReference type="ARBA" id="ARBA00022553"/>
    </source>
</evidence>
<dbReference type="SMART" id="SM00448">
    <property type="entry name" value="REC"/>
    <property type="match status" value="1"/>
</dbReference>
<feature type="modified residue" description="4-aspartylphosphate" evidence="7">
    <location>
        <position position="54"/>
    </location>
</feature>
<dbReference type="GO" id="GO:0000160">
    <property type="term" value="P:phosphorelay signal transduction system"/>
    <property type="evidence" value="ECO:0007669"/>
    <property type="project" value="InterPro"/>
</dbReference>
<dbReference type="Pfam" id="PF00196">
    <property type="entry name" value="GerE"/>
    <property type="match status" value="1"/>
</dbReference>
<dbReference type="CDD" id="cd06170">
    <property type="entry name" value="LuxR_C_like"/>
    <property type="match status" value="1"/>
</dbReference>
<dbReference type="GO" id="GO:0006355">
    <property type="term" value="P:regulation of DNA-templated transcription"/>
    <property type="evidence" value="ECO:0007669"/>
    <property type="project" value="InterPro"/>
</dbReference>
<dbReference type="PANTHER" id="PTHR43214:SF40">
    <property type="entry name" value="TRANSCRIPTIONAL REGULATORY PROTEIN LNRK"/>
    <property type="match status" value="1"/>
</dbReference>
<dbReference type="PANTHER" id="PTHR43214">
    <property type="entry name" value="TWO-COMPONENT RESPONSE REGULATOR"/>
    <property type="match status" value="1"/>
</dbReference>
<evidence type="ECO:0000259" key="8">
    <source>
        <dbReference type="PROSITE" id="PS50043"/>
    </source>
</evidence>
<dbReference type="KEGG" id="ifn:GM661_14725"/>
<dbReference type="PROSITE" id="PS50043">
    <property type="entry name" value="HTH_LUXR_2"/>
    <property type="match status" value="1"/>
</dbReference>
<dbReference type="Pfam" id="PF00072">
    <property type="entry name" value="Response_reg"/>
    <property type="match status" value="1"/>
</dbReference>
<dbReference type="InterPro" id="IPR000792">
    <property type="entry name" value="Tscrpt_reg_LuxR_C"/>
</dbReference>
<gene>
    <name evidence="10" type="ORF">GM661_14725</name>
</gene>
<keyword evidence="2 7" id="KW-0597">Phosphoprotein</keyword>
<comment type="function">
    <text evidence="6">May play the central regulatory role in sporulation. It may be an element of the effector pathway responsible for the activation of sporulation genes in response to nutritional stress. Spo0A may act in concert with spo0H (a sigma factor) to control the expression of some genes that are critical to the sporulation process.</text>
</comment>
<dbReference type="RefSeq" id="WP_230867515.1">
    <property type="nucleotide sequence ID" value="NZ_CP046640.1"/>
</dbReference>
<evidence type="ECO:0000256" key="6">
    <source>
        <dbReference type="ARBA" id="ARBA00024867"/>
    </source>
</evidence>
<feature type="domain" description="Response regulatory" evidence="9">
    <location>
        <begin position="3"/>
        <end position="119"/>
    </location>
</feature>
<dbReference type="SMART" id="SM00421">
    <property type="entry name" value="HTH_LUXR"/>
    <property type="match status" value="1"/>
</dbReference>
<keyword evidence="4" id="KW-0238">DNA-binding</keyword>
<evidence type="ECO:0000256" key="1">
    <source>
        <dbReference type="ARBA" id="ARBA00018672"/>
    </source>
</evidence>
<dbReference type="PRINTS" id="PR00038">
    <property type="entry name" value="HTHLUXR"/>
</dbReference>
<dbReference type="InterPro" id="IPR058245">
    <property type="entry name" value="NreC/VraR/RcsB-like_REC"/>
</dbReference>
<dbReference type="SUPFAM" id="SSF52172">
    <property type="entry name" value="CheY-like"/>
    <property type="match status" value="1"/>
</dbReference>
<reference evidence="10" key="1">
    <citation type="submission" date="2019-12" db="EMBL/GenBank/DDBJ databases">
        <authorList>
            <person name="zhang j."/>
            <person name="sun C.M."/>
        </authorList>
    </citation>
    <scope>NUCLEOTIDE SEQUENCE</scope>
    <source>
        <strain evidence="10">NS-1</strain>
    </source>
</reference>
<dbReference type="SUPFAM" id="SSF46894">
    <property type="entry name" value="C-terminal effector domain of the bipartite response regulators"/>
    <property type="match status" value="1"/>
</dbReference>
<evidence type="ECO:0000256" key="5">
    <source>
        <dbReference type="ARBA" id="ARBA00023163"/>
    </source>
</evidence>
<name>A0A8A7KCY6_9FIRM</name>
<dbReference type="PROSITE" id="PS50110">
    <property type="entry name" value="RESPONSE_REGULATORY"/>
    <property type="match status" value="1"/>
</dbReference>
<keyword evidence="11" id="KW-1185">Reference proteome</keyword>
<evidence type="ECO:0000256" key="7">
    <source>
        <dbReference type="PROSITE-ProRule" id="PRU00169"/>
    </source>
</evidence>
<dbReference type="Proteomes" id="UP000665020">
    <property type="component" value="Chromosome"/>
</dbReference>
<dbReference type="InterPro" id="IPR001789">
    <property type="entry name" value="Sig_transdc_resp-reg_receiver"/>
</dbReference>
<dbReference type="Gene3D" id="3.40.50.2300">
    <property type="match status" value="1"/>
</dbReference>
<accession>A0A8A7KCY6</accession>
<keyword evidence="3" id="KW-0805">Transcription regulation</keyword>
<feature type="domain" description="HTH luxR-type" evidence="8">
    <location>
        <begin position="146"/>
        <end position="211"/>
    </location>
</feature>
<dbReference type="AlphaFoldDB" id="A0A8A7KCY6"/>
<evidence type="ECO:0000313" key="10">
    <source>
        <dbReference type="EMBL" id="QTL99120.1"/>
    </source>
</evidence>